<evidence type="ECO:0000313" key="48">
    <source>
        <dbReference type="Proteomes" id="UP000139998"/>
    </source>
</evidence>
<dbReference type="Proteomes" id="UP000148452">
    <property type="component" value="Segment"/>
</dbReference>
<reference evidence="8" key="5">
    <citation type="submission" date="2011-08" db="EMBL/GenBank/DDBJ databases">
        <authorList>
            <person name="Lee S.-W."/>
            <person name="Devlin J.M."/>
            <person name="Markham J.F."/>
            <person name="Noormohammadi A.H."/>
            <person name="Browning G.F."/>
            <person name="Ficorilli N.P."/>
            <person name="Hartley C.A."/>
            <person name="Markham P.F."/>
        </authorList>
    </citation>
    <scope>NUCLEOTIDE SEQUENCE</scope>
    <source>
        <strain evidence="9">A20</strain>
        <strain evidence="8">SA2</strain>
    </source>
</reference>
<evidence type="ECO:0000313" key="13">
    <source>
        <dbReference type="EMBL" id="AFD36593.1"/>
    </source>
</evidence>
<evidence type="ECO:0000313" key="31">
    <source>
        <dbReference type="EMBL" id="AJR27678.1"/>
    </source>
</evidence>
<dbReference type="Proteomes" id="UP000133962">
    <property type="component" value="Segment"/>
</dbReference>
<dbReference type="Proteomes" id="UP000168685">
    <property type="component" value="Segment"/>
</dbReference>
<dbReference type="RefSeq" id="YP_182382.1">
    <property type="nucleotide sequence ID" value="NC_006623.1"/>
</dbReference>
<dbReference type="EMBL" id="JX458823">
    <property type="protein sequence ID" value="AGN48281.1"/>
    <property type="molecule type" value="Genomic_DNA"/>
</dbReference>
<evidence type="ECO:0000256" key="3">
    <source>
        <dbReference type="ARBA" id="ARBA00022777"/>
    </source>
</evidence>
<dbReference type="InterPro" id="IPR000719">
    <property type="entry name" value="Prot_kinase_dom"/>
</dbReference>
<dbReference type="Proteomes" id="UP000139998">
    <property type="component" value="Segment"/>
</dbReference>
<evidence type="ECO:0000313" key="8">
    <source>
        <dbReference type="EMBL" id="AER28077.1"/>
    </source>
</evidence>
<dbReference type="Proteomes" id="UP000105066">
    <property type="component" value="Segment"/>
</dbReference>
<evidence type="ECO:0000313" key="42">
    <source>
        <dbReference type="Proteomes" id="UP000107684"/>
    </source>
</evidence>
<evidence type="ECO:0000313" key="35">
    <source>
        <dbReference type="EMBL" id="QLF79194.1"/>
    </source>
</evidence>
<evidence type="ECO:0000313" key="18">
    <source>
        <dbReference type="EMBL" id="AFM36414.1"/>
    </source>
</evidence>
<dbReference type="EMBL" id="JN542536">
    <property type="protein sequence ID" value="AFD36751.1"/>
    <property type="molecule type" value="Genomic_DNA"/>
</dbReference>
<reference evidence="27" key="10">
    <citation type="submission" date="2012-08" db="EMBL/GenBank/DDBJ databases">
        <title>Molecular characterization of the Taiwan isolate of Dahlia common mosaic virus (DCMV-TW).</title>
        <authorList>
            <person name="Chao H."/>
            <person name="Chen Y."/>
        </authorList>
    </citation>
    <scope>NUCLEOTIDE SEQUENCE</scope>
    <source>
        <strain evidence="28">K317</strain>
        <strain evidence="27">WG</strain>
    </source>
</reference>
<evidence type="ECO:0000313" key="51">
    <source>
        <dbReference type="Proteomes" id="UP000165693"/>
    </source>
</evidence>
<dbReference type="EMBL" id="JQ083493">
    <property type="protein sequence ID" value="AEW67796.1"/>
    <property type="molecule type" value="Genomic_DNA"/>
</dbReference>
<keyword evidence="1" id="KW-0808">Transferase</keyword>
<dbReference type="Proteomes" id="UP000101327">
    <property type="component" value="Segment"/>
</dbReference>
<reference evidence="42 50" key="3">
    <citation type="journal article" date="2011" name="Vaccine">
        <title>Comparative analysis of the complete genome sequences of two Australian origin live attenuated vaccines of infectious laryngotracheitis virus.</title>
        <authorList>
            <person name="Lee S.W."/>
            <person name="Devlin J.M."/>
            <person name="Markham J.F."/>
            <person name="Noormohammadi A.H."/>
            <person name="Browning G.F."/>
            <person name="Ficorilli N.P."/>
            <person name="Hartley C.A."/>
            <person name="Markham P.F."/>
        </authorList>
    </citation>
    <scope>NUCLEOTIDE SEQUENCE [LARGE SCALE GENOMIC DNA]</scope>
    <source>
        <strain evidence="9">A20</strain>
        <strain evidence="8">SA2</strain>
    </source>
</reference>
<evidence type="ECO:0000313" key="17">
    <source>
        <dbReference type="EMBL" id="AFM36336.1"/>
    </source>
</evidence>
<gene>
    <name evidence="34" type="primary">ul13</name>
    <name evidence="7" type="synonym">UL13</name>
    <name evidence="10" type="ORF">GaHV1LT_gp47</name>
    <name evidence="11" type="ORF">GaHV1LV_gp47</name>
    <name evidence="24" type="ORF">ILTV_ORF49</name>
    <name evidence="7" type="ORF">ILTV_ORF50</name>
    <name evidence="9" type="ORF">ILTVA20_ORF49</name>
    <name evidence="28" type="ORF">ILTVK317_ORF49</name>
    <name evidence="26" type="ORF">ILTVLJS09_ORF49</name>
    <name evidence="8" type="ORF">ILTVSA2_ORF49</name>
    <name evidence="27" type="ORF">ILTVWG_ORF49</name>
</gene>
<evidence type="ECO:0000256" key="4">
    <source>
        <dbReference type="ARBA" id="ARBA00022840"/>
    </source>
</evidence>
<dbReference type="Proteomes" id="UP000156266">
    <property type="component" value="Segment"/>
</dbReference>
<evidence type="ECO:0000313" key="28">
    <source>
        <dbReference type="EMBL" id="AGN48361.1"/>
    </source>
</evidence>
<accession>Q9QP16</accession>
<dbReference type="Proteomes" id="UP000124840">
    <property type="component" value="Segment"/>
</dbReference>
<reference evidence="37 41" key="15">
    <citation type="journal article" date="2016" name="PLoS ONE">
        <title>Full Genome Sequence-Based Comparative Study of Wild-Type and Vaccine Strains of Infectious Laryngotracheitis Virus from Italy.</title>
        <authorList>
            <person name="Piccirillo A."/>
            <person name="Lavezzo E."/>
            <person name="Niero G."/>
            <person name="Moreno A."/>
            <person name="Massi P."/>
            <person name="Franchin E."/>
            <person name="Toppo S."/>
            <person name="Salata C."/>
            <person name="Palu G."/>
        </authorList>
    </citation>
    <scope>NUCLEOTIDE SEQUENCE [LARGE SCALE GENOMIC DNA]</scope>
    <source>
        <strain evidence="31">193435/07</strain>
        <strain evidence="33">4787/80</strain>
        <strain evidence="32">757/11</strain>
        <strain evidence="29">Nobilis Laringovac</strain>
        <strain evidence="30">Poulvac ILT</strain>
    </source>
</reference>
<organismHost>
    <name type="scientific">Gallus gallus</name>
    <name type="common">Chicken</name>
    <dbReference type="NCBI Taxonomy" id="9031"/>
</organismHost>
<dbReference type="EMBL" id="HQ630064">
    <property type="protein sequence ID" value="AEB97344.1"/>
    <property type="molecule type" value="Genomic_DNA"/>
</dbReference>
<evidence type="ECO:0000313" key="21">
    <source>
        <dbReference type="EMBL" id="AFM36650.1"/>
    </source>
</evidence>
<evidence type="ECO:0000313" key="29">
    <source>
        <dbReference type="EMBL" id="AJR27520.1"/>
    </source>
</evidence>
<evidence type="ECO:0000313" key="52">
    <source>
        <dbReference type="Proteomes" id="UP000167074"/>
    </source>
</evidence>
<evidence type="ECO:0000313" key="37">
    <source>
        <dbReference type="Proteomes" id="UP000097781"/>
    </source>
</evidence>
<dbReference type="EMBL" id="JN580312">
    <property type="protein sequence ID" value="AFM36257.1"/>
    <property type="molecule type" value="Genomic_DNA"/>
</dbReference>
<dbReference type="EMBL" id="JX458822">
    <property type="protein sequence ID" value="AGN48203.1"/>
    <property type="molecule type" value="Genomic_DNA"/>
</dbReference>
<evidence type="ECO:0000313" key="36">
    <source>
        <dbReference type="EMBL" id="QOJ44289.1"/>
    </source>
</evidence>
<evidence type="ECO:0000313" key="33">
    <source>
        <dbReference type="EMBL" id="AJR27836.1"/>
    </source>
</evidence>
<reference evidence="43 44" key="8">
    <citation type="journal article" date="2012" name="Virus Genes">
        <title>Comparative full genome analysis of four infectious laryngotracheitis virus (Gallid herpesvirus-1) virulent isolates from the United States.</title>
        <authorList>
            <person name="Spatz S.J."/>
            <person name="Volkening J.D."/>
            <person name="Keeler C.L."/>
            <person name="Kutish G.F."/>
            <person name="Riblet S.M."/>
            <person name="Boettger C.M."/>
            <person name="Clark K.F."/>
            <person name="Zsak L."/>
            <person name="Afonso C.L."/>
            <person name="Mundt E.S."/>
            <person name="Rock D.L."/>
            <person name="Garcia M."/>
        </authorList>
    </citation>
    <scope>NUCLEOTIDE SEQUENCE [LARGE SCALE GENOMIC DNA]</scope>
    <source>
        <strain evidence="12">1874C5</strain>
        <strain evidence="15">63140/C/08/BR</strain>
        <strain evidence="14">81658</strain>
        <strain evidence="13">USDA reference</strain>
    </source>
</reference>
<keyword evidence="3 34" id="KW-0418">Kinase</keyword>
<evidence type="ECO:0000313" key="19">
    <source>
        <dbReference type="EMBL" id="AFM36492.1"/>
    </source>
</evidence>
<evidence type="ECO:0000313" key="25">
    <source>
        <dbReference type="EMBL" id="AGC23162.1"/>
    </source>
</evidence>
<dbReference type="EMBL" id="JN580317">
    <property type="protein sequence ID" value="AFM36650.1"/>
    <property type="molecule type" value="Genomic_DNA"/>
</dbReference>
<dbReference type="EMBL" id="JN580313">
    <property type="protein sequence ID" value="AFM36336.1"/>
    <property type="molecule type" value="Genomic_DNA"/>
</dbReference>
<reference evidence="38 40" key="7">
    <citation type="journal article" date="2012" name="Science">
        <title>Attenuated vaccines can recombine to form virulent field viruses.</title>
        <authorList>
            <person name="Lee S.W."/>
            <person name="Markham P.F."/>
            <person name="Coppo M.J."/>
            <person name="Legione A.R."/>
            <person name="Markham J.F."/>
            <person name="Noormohammadi A.H."/>
            <person name="Browning G.F."/>
            <person name="Ficorilli N."/>
            <person name="Hartley C.A."/>
            <person name="Devlin J.M."/>
        </authorList>
    </citation>
    <scope>NUCLEOTIDE SEQUENCE [LARGE SCALE GENOMIC DNA]</scope>
    <source>
        <strain evidence="22">ACC78</strain>
        <strain evidence="23">CL9</strain>
    </source>
</reference>
<dbReference type="EMBL" id="JN542534">
    <property type="protein sequence ID" value="AFD36593.1"/>
    <property type="molecule type" value="Genomic_DNA"/>
</dbReference>
<dbReference type="InterPro" id="IPR011009">
    <property type="entry name" value="Kinase-like_dom_sf"/>
</dbReference>
<evidence type="ECO:0000313" key="26">
    <source>
        <dbReference type="EMBL" id="AGN48203.1"/>
    </source>
</evidence>
<dbReference type="EMBL" id="JN804827">
    <property type="protein sequence ID" value="AFN02033.1"/>
    <property type="molecule type" value="Genomic_DNA"/>
</dbReference>
<evidence type="ECO:0000313" key="50">
    <source>
        <dbReference type="Proteomes" id="UP000143285"/>
    </source>
</evidence>
<evidence type="ECO:0000313" key="9">
    <source>
        <dbReference type="EMBL" id="AER28156.1"/>
    </source>
</evidence>
<dbReference type="PROSITE" id="PS50011">
    <property type="entry name" value="PROTEIN_KINASE_DOM"/>
    <property type="match status" value="1"/>
</dbReference>
<evidence type="ECO:0000313" key="38">
    <source>
        <dbReference type="Proteomes" id="UP000100421"/>
    </source>
</evidence>
<dbReference type="Proteomes" id="UP000097781">
    <property type="component" value="Segment"/>
</dbReference>
<dbReference type="GO" id="GO:0004674">
    <property type="term" value="F:protein serine/threonine kinase activity"/>
    <property type="evidence" value="ECO:0007669"/>
    <property type="project" value="UniProtKB-KW"/>
</dbReference>
<keyword evidence="4" id="KW-0067">ATP-binding</keyword>
<evidence type="ECO:0000313" key="54">
    <source>
        <dbReference type="Proteomes" id="UP000173990"/>
    </source>
</evidence>
<dbReference type="GO" id="GO:0005524">
    <property type="term" value="F:ATP binding"/>
    <property type="evidence" value="ECO:0007669"/>
    <property type="project" value="UniProtKB-KW"/>
</dbReference>
<dbReference type="Proteomes" id="UP000107684">
    <property type="component" value="Segment"/>
</dbReference>
<dbReference type="SUPFAM" id="SSF56112">
    <property type="entry name" value="Protein kinase-like (PK-like)"/>
    <property type="match status" value="1"/>
</dbReference>
<feature type="compositionally biased region" description="Polar residues" evidence="5">
    <location>
        <begin position="28"/>
        <end position="37"/>
    </location>
</feature>
<reference evidence="39 49" key="14">
    <citation type="journal article" date="2013" name="Virology">
        <title>Genomic sequence analysis of the United States infectious laryngotracheitis vaccine strains chicken embryo origin (CEO) and tissue culture origin (TCO).</title>
        <authorList>
            <person name="Garcia M."/>
            <person name="Volkening J."/>
            <person name="Riblet S."/>
            <person name="Spatz S."/>
        </authorList>
    </citation>
    <scope>NUCLEOTIDE SEQUENCE [LARGE SCALE GENOMIC DNA]</scope>
    <source>
        <strain evidence="20">CEO high passage</strain>
        <strain evidence="21">CEO low passage</strain>
        <strain evidence="17">CEO TRVX</strain>
        <strain evidence="18">TCO high passage</strain>
        <strain evidence="16">TCO IVAX</strain>
        <strain evidence="19">TCO low passage</strain>
    </source>
</reference>
<dbReference type="RefSeq" id="YP_010795282.1">
    <property type="nucleotide sequence ID" value="NC_075683.1"/>
</dbReference>
<reference evidence="7 46" key="2">
    <citation type="journal article" date="2011" name="BMC Genomics">
        <title>First complete genome sequence of infectious laryngotracheitis virus.</title>
        <authorList>
            <person name="Lee S.-W."/>
            <person name="Markham P.F."/>
            <person name="Markham J.F."/>
            <person name="Petermann I."/>
            <person name="Noormohammadi A.H."/>
            <person name="Browning G.F."/>
            <person name="Ficorilli N.P."/>
            <person name="Hartley C.A."/>
            <person name="Devlin J.M."/>
        </authorList>
    </citation>
    <scope>NUCLEOTIDE SEQUENCE [LARGE SCALE GENOMIC DNA]</scope>
    <source>
        <strain evidence="7">Live attenuated Serva</strain>
    </source>
</reference>
<dbReference type="InterPro" id="IPR008271">
    <property type="entry name" value="Ser/Thr_kinase_AS"/>
</dbReference>
<dbReference type="EMBL" id="JX646898">
    <property type="protein sequence ID" value="AGC23081.1"/>
    <property type="molecule type" value="Genomic_DNA"/>
</dbReference>
<feature type="domain" description="Protein kinase" evidence="6">
    <location>
        <begin position="99"/>
        <end position="436"/>
    </location>
</feature>
<evidence type="ECO:0000313" key="40">
    <source>
        <dbReference type="Proteomes" id="UP000101568"/>
    </source>
</evidence>
<evidence type="ECO:0000313" key="34">
    <source>
        <dbReference type="EMBL" id="CAB52375.1"/>
    </source>
</evidence>
<dbReference type="EMBL" id="JN542535">
    <property type="protein sequence ID" value="AFD36672.1"/>
    <property type="molecule type" value="Genomic_DNA"/>
</dbReference>
<dbReference type="GeneID" id="3239069"/>
<keyword evidence="2" id="KW-0547">Nucleotide-binding</keyword>
<dbReference type="PANTHER" id="PTHR44329">
    <property type="entry name" value="SERINE/THREONINE-PROTEIN KINASE TNNI3K-RELATED"/>
    <property type="match status" value="1"/>
</dbReference>
<evidence type="ECO:0000313" key="32">
    <source>
        <dbReference type="EMBL" id="AJR27757.1"/>
    </source>
</evidence>
<dbReference type="SMART" id="SM00220">
    <property type="entry name" value="S_TKc"/>
    <property type="match status" value="1"/>
</dbReference>
<dbReference type="EMBL" id="JN542533">
    <property type="protein sequence ID" value="AFD36514.1"/>
    <property type="molecule type" value="Genomic_DNA"/>
</dbReference>
<evidence type="ECO:0000313" key="43">
    <source>
        <dbReference type="Proteomes" id="UP000113785"/>
    </source>
</evidence>
<reference evidence="22" key="6">
    <citation type="submission" date="2011-09" db="EMBL/GenBank/DDBJ databases">
        <authorList>
            <person name="Lee S.-W."/>
            <person name="Markham P.F."/>
            <person name="Coppo M.J.C."/>
            <person name="Legione A.R."/>
            <person name="Markham J.F."/>
            <person name="Noormohammadi A.H."/>
            <person name="Browning G.F."/>
            <person name="Ficorilli N.P."/>
            <person name="Hartley C.A."/>
            <person name="Devlin J.M."/>
        </authorList>
    </citation>
    <scope>NUCLEOTIDE SEQUENCE</scope>
    <source>
        <strain evidence="22">ACC78</strain>
        <strain evidence="23">CL9</strain>
    </source>
</reference>
<dbReference type="Proteomes" id="UP000101568">
    <property type="component" value="Segment"/>
</dbReference>
<evidence type="ECO:0000313" key="11">
    <source>
        <dbReference type="EMBL" id="AEW67875.1"/>
    </source>
</evidence>
<evidence type="ECO:0000313" key="10">
    <source>
        <dbReference type="EMBL" id="AEW67796.1"/>
    </source>
</evidence>
<dbReference type="Proteomes" id="UP000115495">
    <property type="component" value="Segment"/>
</dbReference>
<dbReference type="EMBL" id="JN580315">
    <property type="protein sequence ID" value="AFM36492.1"/>
    <property type="molecule type" value="Genomic_DNA"/>
</dbReference>
<dbReference type="Proteomes" id="UP000113785">
    <property type="component" value="Segment"/>
</dbReference>
<dbReference type="EMBL" id="JN596963">
    <property type="protein sequence ID" value="AER28156.1"/>
    <property type="molecule type" value="Genomic_DNA"/>
</dbReference>
<dbReference type="PROSITE" id="PS00108">
    <property type="entry name" value="PROTEIN_KINASE_ST"/>
    <property type="match status" value="1"/>
</dbReference>
<dbReference type="Proteomes" id="UP000143285">
    <property type="component" value="Genome"/>
</dbReference>
<dbReference type="OrthoDB" id="8913at10239"/>
<dbReference type="EMBL" id="KP677882">
    <property type="protein sequence ID" value="AJR27599.1"/>
    <property type="molecule type" value="Genomic_DNA"/>
</dbReference>
<dbReference type="EMBL" id="AJ131832">
    <property type="protein sequence ID" value="CAB52375.1"/>
    <property type="molecule type" value="Genomic_DNA"/>
</dbReference>
<reference evidence="35" key="16">
    <citation type="submission" date="2019-11" db="EMBL/GenBank/DDBJ databases">
        <authorList>
            <person name="Spatz S."/>
            <person name="Volkening J."/>
            <person name="Ross T."/>
        </authorList>
    </citation>
    <scope>NUCLEOTIDE SEQUENCE</scope>
</reference>
<dbReference type="Proteomes" id="UP000149898">
    <property type="component" value="Segment"/>
</dbReference>
<dbReference type="Proteomes" id="UP000166552">
    <property type="component" value="Segment"/>
</dbReference>
<reference evidence="45 51" key="11">
    <citation type="submission" date="2012-08" db="EMBL/GenBank/DDBJ databases">
        <authorList>
            <person name="Xu Y.-L."/>
            <person name="He P."/>
            <person name="Zhang L."/>
            <person name="Dong S.-L."/>
            <person name="Li F."/>
        </authorList>
    </citation>
    <scope>NUCLEOTIDE SEQUENCE [LARGE SCALE GENOMIC DNA]</scope>
</reference>
<reference evidence="48 54" key="12">
    <citation type="journal article" date="2013" name="PLoS ONE">
        <title>Phylogenetic and Molecular Epidemiological Studies Reveal Evidence of Multiple Past Recombination Events between Infectious Laryngotracheitis Viruses.</title>
        <authorList>
            <person name="Lee S.-W."/>
            <person name="Devlin J.M."/>
            <person name="Markham J.F."/>
            <person name="Noormohammadi A.H."/>
            <person name="Browning G.F."/>
            <person name="Ficorilli N.P."/>
            <person name="Hartley C.A."/>
            <person name="Markham P.F."/>
        </authorList>
    </citation>
    <scope>NUCLEOTIDE SEQUENCE [LARGE SCALE GENOMIC DNA]</scope>
    <source>
        <strain evidence="25">CSW-1</strain>
        <strain evidence="24">V1-99</strain>
    </source>
</reference>
<dbReference type="Proteomes" id="UP000153636">
    <property type="component" value="Segment"/>
</dbReference>
<dbReference type="EMBL" id="JN580316">
    <property type="protein sequence ID" value="AFM36571.1"/>
    <property type="molecule type" value="Genomic_DNA"/>
</dbReference>
<dbReference type="EMBL" id="JX646899">
    <property type="protein sequence ID" value="AGC23162.1"/>
    <property type="molecule type" value="Genomic_DNA"/>
</dbReference>
<dbReference type="EMBL" id="JN596962">
    <property type="protein sequence ID" value="AER28077.1"/>
    <property type="molecule type" value="Genomic_DNA"/>
</dbReference>
<dbReference type="Proteomes" id="UP000142565">
    <property type="component" value="Segment"/>
</dbReference>
<organism evidence="34">
    <name type="scientific">Infectious laryngotracheitis virus</name>
    <name type="common">ILTV</name>
    <name type="synonym">Gallid herpesvirus 1</name>
    <dbReference type="NCBI Taxonomy" id="10386"/>
    <lineage>
        <taxon>Viruses</taxon>
        <taxon>Duplodnaviria</taxon>
        <taxon>Heunggongvirae</taxon>
        <taxon>Peploviricota</taxon>
        <taxon>Herviviricetes</taxon>
        <taxon>Herpesvirales</taxon>
        <taxon>Orthoherpesviridae</taxon>
        <taxon>Alphaherpesvirinae</taxon>
        <taxon>Iltovirus</taxon>
        <taxon>Iltovirus gallidalpha1</taxon>
    </lineage>
</organism>
<reference evidence="35" key="18">
    <citation type="submission" date="2021-03" db="EMBL/GenBank/DDBJ databases">
        <title>Reconstitution and mutagenesis of Avian infectious laryngotracheitis virus from cosmid and yeast centromeric plasmid clones.</title>
        <authorList>
            <person name="Garcia M."/>
            <person name="Fuchs W."/>
            <person name="Loncoman C."/>
            <person name="Riblet S."/>
            <person name="Kim T."/>
            <person name="Likens N."/>
            <person name="Mettenleiter T."/>
        </authorList>
    </citation>
    <scope>NUCLEOTIDE SEQUENCE</scope>
</reference>
<evidence type="ECO:0000256" key="5">
    <source>
        <dbReference type="SAM" id="MobiDB-lite"/>
    </source>
</evidence>
<sequence length="465" mass="52719">MATRKRKSSDATAITTCTKSRQSRELAKNSTDSQSNFSRRRMPSRRILSNDDGIDLEHIAPVSEDLTKESRQLAIYIMPKPNKICLKVNPKMSYRWFNLEGSTVIGNGGYGSVQYAPKYHMAVKIFESDGHFRWELAMSLILSNAARRPELSDIAKHFLQIYAFSKIERAFVMEPLSHDLKTYAKRYKDNFTMETLNTLTSEFKGLAKALAFLNIDCGLVHMDVKSNNILVKCDANGKLSRLVLADFSLTGPNTNSILNQSMMVCPSRGVVEGLKIIDSTTVKNHIPSDSFIIYNGHCRAPEVIINYCNGKRYRDQPMDALETLGLDLFSLGQVVQEILFEGILCRSREFSFKPKPNTIHEKLSHDYMMRVLAYRIVLSDNLISRGCDLSFTGPLSGTVESVNASLFRELDRILFQSHVEMYERIDLREKLLNVIIPPETRGLCTLAGLLCHWDADLRRSAVTFF</sequence>
<dbReference type="Proteomes" id="UP000173639">
    <property type="component" value="Segment"/>
</dbReference>
<evidence type="ECO:0000256" key="1">
    <source>
        <dbReference type="ARBA" id="ARBA00022679"/>
    </source>
</evidence>
<evidence type="ECO:0000313" key="44">
    <source>
        <dbReference type="Proteomes" id="UP000119799"/>
    </source>
</evidence>
<dbReference type="Gene3D" id="1.10.510.10">
    <property type="entry name" value="Transferase(Phosphotransferase) domain 1"/>
    <property type="match status" value="1"/>
</dbReference>
<dbReference type="PANTHER" id="PTHR44329:SF288">
    <property type="entry name" value="MITOGEN-ACTIVATED PROTEIN KINASE KINASE KINASE 20"/>
    <property type="match status" value="1"/>
</dbReference>
<evidence type="ECO:0000313" key="22">
    <source>
        <dbReference type="EMBL" id="AFN01954.1"/>
    </source>
</evidence>
<protein>
    <submittedName>
        <fullName evidence="7 34">Protein kinase</fullName>
    </submittedName>
    <submittedName>
        <fullName evidence="12">UL13 protein</fullName>
    </submittedName>
</protein>
<dbReference type="EMBL" id="JN804826">
    <property type="protein sequence ID" value="AFN01954.1"/>
    <property type="molecule type" value="Genomic_DNA"/>
</dbReference>
<evidence type="ECO:0000313" key="20">
    <source>
        <dbReference type="EMBL" id="AFM36571.1"/>
    </source>
</evidence>
<dbReference type="EMBL" id="JX458824">
    <property type="protein sequence ID" value="AGN48361.1"/>
    <property type="molecule type" value="Genomic_DNA"/>
</dbReference>
<dbReference type="EMBL" id="KP677885">
    <property type="protein sequence ID" value="AJR27836.1"/>
    <property type="molecule type" value="Genomic_DNA"/>
</dbReference>
<dbReference type="Pfam" id="PF00069">
    <property type="entry name" value="Pkinase"/>
    <property type="match status" value="1"/>
</dbReference>
<dbReference type="EMBL" id="KP677881">
    <property type="protein sequence ID" value="AJR27520.1"/>
    <property type="molecule type" value="Genomic_DNA"/>
</dbReference>
<evidence type="ECO:0000313" key="46">
    <source>
        <dbReference type="Proteomes" id="UP000127603"/>
    </source>
</evidence>
<dbReference type="Proteomes" id="UP000100421">
    <property type="component" value="Segment"/>
</dbReference>
<reference evidence="36" key="17">
    <citation type="journal article" date="2020" name="Vet. Microbiol.">
        <title>Glycoprotein-C-gene-deleted recombinant infectious laryngotracheitis virus expressing a genotype VII Newcastle disease virus fusion protein protects against virulent infectious laryngotracheitis virus and Newcastle disease virus.</title>
        <authorList>
            <person name="Wei X."/>
            <person name="Shao Y."/>
            <person name="Han Z."/>
            <person name="Sun J."/>
            <person name="Liu S."/>
        </authorList>
    </citation>
    <scope>NUCLEOTIDE SEQUENCE</scope>
    <source>
        <strain evidence="36">Ck/CH/LHLJ/120305</strain>
    </source>
</reference>
<feature type="region of interest" description="Disordered" evidence="5">
    <location>
        <begin position="1"/>
        <end position="44"/>
    </location>
</feature>
<evidence type="ECO:0000313" key="12">
    <source>
        <dbReference type="EMBL" id="AFD36514.1"/>
    </source>
</evidence>
<evidence type="ECO:0000259" key="6">
    <source>
        <dbReference type="PROSITE" id="PS50011"/>
    </source>
</evidence>
<proteinExistence type="predicted"/>
<evidence type="ECO:0000313" key="39">
    <source>
        <dbReference type="Proteomes" id="UP000101327"/>
    </source>
</evidence>
<evidence type="ECO:0000313" key="15">
    <source>
        <dbReference type="EMBL" id="AFD36751.1"/>
    </source>
</evidence>
<keyword evidence="7" id="KW-0723">Serine/threonine-protein kinase</keyword>
<dbReference type="EMBL" id="JQ083494">
    <property type="protein sequence ID" value="AEW67875.1"/>
    <property type="molecule type" value="Genomic_DNA"/>
</dbReference>
<dbReference type="EMBL" id="MN784690">
    <property type="protein sequence ID" value="QLF79194.1"/>
    <property type="molecule type" value="Genomic_DNA"/>
</dbReference>
<reference evidence="26 52" key="13">
    <citation type="journal article" date="2013" name="PLoS ONE">
        <title>Detection of infectious laryngotracheitis virus by real-time PCR in naturally and experimentally infected chickens.</title>
        <authorList>
            <person name="Zhao Y."/>
            <person name="Kong C."/>
            <person name="Cui X."/>
            <person name="Cui H."/>
            <person name="Shi X."/>
            <person name="Zhang X."/>
            <person name="Hu S."/>
            <person name="Hao L."/>
            <person name="Wang Y."/>
        </authorList>
    </citation>
    <scope>NUCLEOTIDE SEQUENCE [LARGE SCALE GENOMIC DNA]</scope>
    <source>
        <strain evidence="26">LJS09</strain>
    </source>
</reference>
<dbReference type="GeneID" id="80532422"/>
<evidence type="ECO:0000313" key="16">
    <source>
        <dbReference type="EMBL" id="AFM36257.1"/>
    </source>
</evidence>
<reference evidence="47 53" key="9">
    <citation type="journal article" date="2012" name="Virus Genes">
        <title>Genome sequence comparison of two United States live attenuated vaccines of infectious laryngotracheitis virus (ILTV).</title>
        <authorList>
            <person name="Chandra Y.G."/>
            <person name="Lee J."/>
            <person name="Kong B.W."/>
        </authorList>
    </citation>
    <scope>NUCLEOTIDE SEQUENCE [LARGE SCALE GENOMIC DNA]</scope>
    <source>
        <strain evidence="11">Vaccine Laryngo Vac</strain>
        <strain evidence="10">Vaccine LT Blen</strain>
    </source>
</reference>
<dbReference type="InterPro" id="IPR051681">
    <property type="entry name" value="Ser/Thr_Kinases-Pseudokinases"/>
</dbReference>
<evidence type="ECO:0000313" key="41">
    <source>
        <dbReference type="Proteomes" id="UP000105066"/>
    </source>
</evidence>
<feature type="compositionally biased region" description="Polar residues" evidence="5">
    <location>
        <begin position="10"/>
        <end position="20"/>
    </location>
</feature>
<dbReference type="Proteomes" id="UP000173990">
    <property type="component" value="Segment"/>
</dbReference>
<evidence type="ECO:0000313" key="23">
    <source>
        <dbReference type="EMBL" id="AFN02033.1"/>
    </source>
</evidence>
<keyword evidence="42" id="KW-1185">Reference proteome</keyword>
<dbReference type="EMBL" id="KP677884">
    <property type="protein sequence ID" value="AJR27757.1"/>
    <property type="molecule type" value="Genomic_DNA"/>
</dbReference>
<dbReference type="Proteomes" id="UP000127603">
    <property type="component" value="Segment"/>
</dbReference>
<dbReference type="Proteomes" id="UP000167074">
    <property type="component" value="Segment"/>
</dbReference>
<evidence type="ECO:0000313" key="53">
    <source>
        <dbReference type="Proteomes" id="UP000168685"/>
    </source>
</evidence>
<evidence type="ECO:0000313" key="47">
    <source>
        <dbReference type="Proteomes" id="UP000133962"/>
    </source>
</evidence>
<name>Q9QP16_ILTV</name>
<evidence type="ECO:0000313" key="30">
    <source>
        <dbReference type="EMBL" id="AJR27599.1"/>
    </source>
</evidence>
<evidence type="ECO:0000313" key="27">
    <source>
        <dbReference type="EMBL" id="AGN48281.1"/>
    </source>
</evidence>
<dbReference type="Proteomes" id="UP000165693">
    <property type="component" value="Genome"/>
</dbReference>
<reference evidence="34" key="1">
    <citation type="journal article" date="1999" name="J. Gen. Virol.">
        <title>DNA sequence of the UL6 to UL20 genes of infectious laryngotracheitis virus and characterization of the UL10 gene product as a nonglycosylated and nonessential virion protein.</title>
        <authorList>
            <person name="Fuchs W."/>
            <person name="Mettenleiter T.C."/>
        </authorList>
    </citation>
    <scope>NUCLEOTIDE SEQUENCE</scope>
</reference>
<dbReference type="Proteomes" id="UP000140289">
    <property type="component" value="Genome"/>
</dbReference>
<evidence type="ECO:0000313" key="14">
    <source>
        <dbReference type="EMBL" id="AFD36672.1"/>
    </source>
</evidence>
<evidence type="ECO:0000313" key="7">
    <source>
        <dbReference type="EMBL" id="AEB97344.1"/>
    </source>
</evidence>
<dbReference type="Proteomes" id="UP000165395">
    <property type="component" value="Segment"/>
</dbReference>
<dbReference type="EMBL" id="MT876619">
    <property type="protein sequence ID" value="QOJ44289.1"/>
    <property type="molecule type" value="Genomic_DNA"/>
</dbReference>
<dbReference type="Proteomes" id="UP000119799">
    <property type="component" value="Segment"/>
</dbReference>
<dbReference type="EMBL" id="JN580314">
    <property type="protein sequence ID" value="AFM36414.1"/>
    <property type="molecule type" value="Genomic_DNA"/>
</dbReference>
<evidence type="ECO:0000313" key="45">
    <source>
        <dbReference type="Proteomes" id="UP000124840"/>
    </source>
</evidence>
<reference evidence="12" key="4">
    <citation type="submission" date="2011-08" db="EMBL/GenBank/DDBJ databases">
        <authorList>
            <person name="Spatz S."/>
        </authorList>
    </citation>
    <scope>NUCLEOTIDE SEQUENCE</scope>
    <source>
        <strain evidence="12">1874C5</strain>
        <strain evidence="15">63140/C/08/BR</strain>
        <strain evidence="14">81658</strain>
        <strain evidence="13">USDA reference</strain>
    </source>
</reference>
<dbReference type="EMBL" id="KP677883">
    <property type="protein sequence ID" value="AJR27678.1"/>
    <property type="molecule type" value="Genomic_DNA"/>
</dbReference>
<evidence type="ECO:0000313" key="24">
    <source>
        <dbReference type="EMBL" id="AGC23081.1"/>
    </source>
</evidence>
<dbReference type="KEGG" id="vg:3239069"/>
<evidence type="ECO:0000313" key="49">
    <source>
        <dbReference type="Proteomes" id="UP000140289"/>
    </source>
</evidence>
<evidence type="ECO:0000256" key="2">
    <source>
        <dbReference type="ARBA" id="ARBA00022741"/>
    </source>
</evidence>